<dbReference type="InterPro" id="IPR047872">
    <property type="entry name" value="EFG_IV"/>
</dbReference>
<dbReference type="GO" id="GO:0005525">
    <property type="term" value="F:GTP binding"/>
    <property type="evidence" value="ECO:0007669"/>
    <property type="project" value="UniProtKB-UniRule"/>
</dbReference>
<evidence type="ECO:0000256" key="4">
    <source>
        <dbReference type="ARBA" id="ARBA00022768"/>
    </source>
</evidence>
<dbReference type="GO" id="GO:0032790">
    <property type="term" value="P:ribosome disassembly"/>
    <property type="evidence" value="ECO:0007669"/>
    <property type="project" value="TreeGrafter"/>
</dbReference>
<dbReference type="SUPFAM" id="SSF54980">
    <property type="entry name" value="EF-G C-terminal domain-like"/>
    <property type="match status" value="2"/>
</dbReference>
<dbReference type="InterPro" id="IPR000640">
    <property type="entry name" value="EFG_V-like"/>
</dbReference>
<dbReference type="CDD" id="cd04170">
    <property type="entry name" value="EF-G_bact"/>
    <property type="match status" value="1"/>
</dbReference>
<dbReference type="PANTHER" id="PTHR43261:SF6">
    <property type="entry name" value="ELONGATION FACTOR G-LIKE PROTEIN"/>
    <property type="match status" value="1"/>
</dbReference>
<dbReference type="Gene3D" id="3.30.70.240">
    <property type="match status" value="1"/>
</dbReference>
<reference evidence="10" key="1">
    <citation type="journal article" date="2005" name="Environ. Microbiol.">
        <title>Genetic and functional properties of uncultivated thermophilic crenarchaeotes from a subsurface gold mine as revealed by analysis of genome fragments.</title>
        <authorList>
            <person name="Nunoura T."/>
            <person name="Hirayama H."/>
            <person name="Takami H."/>
            <person name="Oida H."/>
            <person name="Nishi S."/>
            <person name="Shimamura S."/>
            <person name="Suzuki Y."/>
            <person name="Inagaki F."/>
            <person name="Takai K."/>
            <person name="Nealson K.H."/>
            <person name="Horikoshi K."/>
        </authorList>
    </citation>
    <scope>NUCLEOTIDE SEQUENCE</scope>
</reference>
<keyword evidence="4 10" id="KW-0251">Elongation factor</keyword>
<dbReference type="InterPro" id="IPR005225">
    <property type="entry name" value="Small_GTP-bd"/>
</dbReference>
<evidence type="ECO:0000256" key="6">
    <source>
        <dbReference type="ARBA" id="ARBA00023134"/>
    </source>
</evidence>
<dbReference type="EMBL" id="AP011639">
    <property type="protein sequence ID" value="BAL52793.1"/>
    <property type="molecule type" value="Genomic_DNA"/>
</dbReference>
<dbReference type="InterPro" id="IPR035647">
    <property type="entry name" value="EFG_III/V"/>
</dbReference>
<dbReference type="PANTHER" id="PTHR43261">
    <property type="entry name" value="TRANSLATION ELONGATION FACTOR G-RELATED"/>
    <property type="match status" value="1"/>
</dbReference>
<dbReference type="InterPro" id="IPR020568">
    <property type="entry name" value="Ribosomal_Su5_D2-typ_SF"/>
</dbReference>
<dbReference type="Gene3D" id="3.30.70.870">
    <property type="entry name" value="Elongation Factor G (Translational Gtpase), domain 3"/>
    <property type="match status" value="1"/>
</dbReference>
<dbReference type="FunFam" id="3.30.230.10:FF:000003">
    <property type="entry name" value="Elongation factor G"/>
    <property type="match status" value="1"/>
</dbReference>
<keyword evidence="5" id="KW-0648">Protein biosynthesis</keyword>
<dbReference type="CDD" id="cd03713">
    <property type="entry name" value="EFG_mtEFG_C"/>
    <property type="match status" value="1"/>
</dbReference>
<evidence type="ECO:0000256" key="2">
    <source>
        <dbReference type="ARBA" id="ARBA00017872"/>
    </source>
</evidence>
<dbReference type="InterPro" id="IPR009000">
    <property type="entry name" value="Transl_B-barrel_sf"/>
</dbReference>
<reference evidence="10" key="2">
    <citation type="journal article" date="2012" name="PLoS ONE">
        <title>A Deeply Branching Thermophilic Bacterium with an Ancient Acetyl-CoA Pathway Dominates a Subsurface Ecosystem.</title>
        <authorList>
            <person name="Takami H."/>
            <person name="Noguchi H."/>
            <person name="Takaki Y."/>
            <person name="Uchiyama I."/>
            <person name="Toyoda A."/>
            <person name="Nishi S."/>
            <person name="Chee G.-J."/>
            <person name="Arai W."/>
            <person name="Nunoura T."/>
            <person name="Itoh T."/>
            <person name="Hattori M."/>
            <person name="Takai K."/>
        </authorList>
    </citation>
    <scope>NUCLEOTIDE SEQUENCE</scope>
</reference>
<dbReference type="Pfam" id="PF14492">
    <property type="entry name" value="EFG_III"/>
    <property type="match status" value="1"/>
</dbReference>
<dbReference type="CDD" id="cd04088">
    <property type="entry name" value="EFG_mtEFG_II"/>
    <property type="match status" value="1"/>
</dbReference>
<gene>
    <name evidence="10" type="ORF">HGMM_F03C01C34</name>
</gene>
<dbReference type="GO" id="GO:0003924">
    <property type="term" value="F:GTPase activity"/>
    <property type="evidence" value="ECO:0007669"/>
    <property type="project" value="InterPro"/>
</dbReference>
<dbReference type="CDD" id="cd01434">
    <property type="entry name" value="EFG_mtEFG1_IV"/>
    <property type="match status" value="1"/>
</dbReference>
<dbReference type="Pfam" id="PF00679">
    <property type="entry name" value="EFG_C"/>
    <property type="match status" value="1"/>
</dbReference>
<protein>
    <recommendedName>
        <fullName evidence="2 8">Elongation factor G</fullName>
    </recommendedName>
</protein>
<evidence type="ECO:0000256" key="3">
    <source>
        <dbReference type="ARBA" id="ARBA00022741"/>
    </source>
</evidence>
<dbReference type="Pfam" id="PF03764">
    <property type="entry name" value="EFG_IV"/>
    <property type="match status" value="1"/>
</dbReference>
<keyword evidence="6" id="KW-0342">GTP-binding</keyword>
<dbReference type="NCBIfam" id="TIGR00231">
    <property type="entry name" value="small_GTP"/>
    <property type="match status" value="1"/>
</dbReference>
<dbReference type="NCBIfam" id="NF009381">
    <property type="entry name" value="PRK12740.1-5"/>
    <property type="match status" value="1"/>
</dbReference>
<evidence type="ECO:0000256" key="1">
    <source>
        <dbReference type="ARBA" id="ARBA00005870"/>
    </source>
</evidence>
<dbReference type="SUPFAM" id="SSF52540">
    <property type="entry name" value="P-loop containing nucleoside triphosphate hydrolases"/>
    <property type="match status" value="1"/>
</dbReference>
<dbReference type="GO" id="GO:0003746">
    <property type="term" value="F:translation elongation factor activity"/>
    <property type="evidence" value="ECO:0007669"/>
    <property type="project" value="UniProtKB-UniRule"/>
</dbReference>
<dbReference type="AlphaFoldDB" id="H5S9F7"/>
<dbReference type="InterPro" id="IPR000795">
    <property type="entry name" value="T_Tr_GTP-bd_dom"/>
</dbReference>
<evidence type="ECO:0000313" key="10">
    <source>
        <dbReference type="EMBL" id="BAL52793.1"/>
    </source>
</evidence>
<keyword evidence="3" id="KW-0547">Nucleotide-binding</keyword>
<dbReference type="NCBIfam" id="TIGR00484">
    <property type="entry name" value="EF-G"/>
    <property type="match status" value="1"/>
</dbReference>
<dbReference type="Gene3D" id="2.40.30.10">
    <property type="entry name" value="Translation factors"/>
    <property type="match status" value="1"/>
</dbReference>
<dbReference type="InterPro" id="IPR005517">
    <property type="entry name" value="Transl_elong_EFG/EF2_IV"/>
</dbReference>
<dbReference type="InterPro" id="IPR041095">
    <property type="entry name" value="EFG_II"/>
</dbReference>
<organism evidence="10">
    <name type="scientific">uncultured Acidobacteriota bacterium</name>
    <dbReference type="NCBI Taxonomy" id="171953"/>
    <lineage>
        <taxon>Bacteria</taxon>
        <taxon>Pseudomonadati</taxon>
        <taxon>Acidobacteriota</taxon>
        <taxon>environmental samples</taxon>
    </lineage>
</organism>
<sequence>MKTYTGPEIRNIAVVGHGDAGKTSLVAAMLFDAGVTPRLGRVDEGTTVTDYDEDEIERKITLHTALAHVEWKGTKINLLDTPGYQAFIHDARGAVRVADTALVVVDAVEGVQVQTEKAWSYAEEFGTPRALVINKMDRERADFDAALNSIAEAFGRSAVPFQIPIGREREFSGVVDVITRRAYLFQNDLSGTFTETDPPAELSDQIEARREALIEMVAESSDELLEKFFAEGTLADEDLLAGIRKAIVEKRLFPVFVASAYLNIGIQPLLDALVRYTPAPTDFGSVRGRAGIEADAPVIERPISDDAPYSAFVFKTIADPFAGRITLFKVYSGIMRSDMTAYNVTKGVQERLGPLHVVQGKQLEKVPELHAGDIGAVTKLRETHTNDTFADKAAPIVYDPITFPQPAIAFAIEPKSRADEDKLSAALHRLLEEDLALRFERDPQTKDFLLSGTGQLHIETVVARLKKRYGVDVNLKLPKVPYRETFKNRVEAHGRHKKQTGGRGQFGDCVCIFEPLPRGAGFEFVDKIFGGVIPQQFRPAVEKGILEAAQNGPLAGYPVVDFRVELIDGQTHPVDSDELSFKLAGIKAFRIAMEKANPVLLEPIMHVEVVVPQECAGDVIGDLNARRGRILGMEARGKQQVIRAQVPLAEMLTYQSTLNSLTGARGTYTMELSHYDEVPPHIAQKIIAEARAEGRVKAEEE</sequence>
<comment type="function">
    <text evidence="7">Catalyzes the GTP-dependent ribosomal translocation step during translation elongation. During this step, the ribosome changes from the pre-translocational (PRE) to the post-translocational (POST) state as the newly formed A-site-bound peptidyl-tRNA and P-site-bound deacylated tRNA move to the P and E sites, respectively. Catalyzes the coordinated movement of the two tRNA molecules, the mRNA and conformational changes in the ribosome.</text>
</comment>
<dbReference type="Gene3D" id="3.30.230.10">
    <property type="match status" value="1"/>
</dbReference>
<dbReference type="SUPFAM" id="SSF50447">
    <property type="entry name" value="Translation proteins"/>
    <property type="match status" value="1"/>
</dbReference>
<dbReference type="CDD" id="cd16262">
    <property type="entry name" value="EFG_III"/>
    <property type="match status" value="1"/>
</dbReference>
<name>H5S9F7_9BACT</name>
<evidence type="ECO:0000256" key="7">
    <source>
        <dbReference type="ARBA" id="ARBA00024731"/>
    </source>
</evidence>
<dbReference type="FunFam" id="3.30.70.240:FF:000001">
    <property type="entry name" value="Elongation factor G"/>
    <property type="match status" value="1"/>
</dbReference>
<dbReference type="SMART" id="SM00838">
    <property type="entry name" value="EFG_C"/>
    <property type="match status" value="1"/>
</dbReference>
<dbReference type="InterPro" id="IPR009022">
    <property type="entry name" value="EFG_III"/>
</dbReference>
<dbReference type="InterPro" id="IPR027417">
    <property type="entry name" value="P-loop_NTPase"/>
</dbReference>
<dbReference type="PROSITE" id="PS51722">
    <property type="entry name" value="G_TR_2"/>
    <property type="match status" value="1"/>
</dbReference>
<dbReference type="InterPro" id="IPR035649">
    <property type="entry name" value="EFG_V"/>
</dbReference>
<dbReference type="InterPro" id="IPR014721">
    <property type="entry name" value="Ribsml_uS5_D2-typ_fold_subgr"/>
</dbReference>
<dbReference type="Gene3D" id="3.40.50.300">
    <property type="entry name" value="P-loop containing nucleotide triphosphate hydrolases"/>
    <property type="match status" value="1"/>
</dbReference>
<evidence type="ECO:0000256" key="8">
    <source>
        <dbReference type="NCBIfam" id="TIGR00484"/>
    </source>
</evidence>
<dbReference type="PRINTS" id="PR00315">
    <property type="entry name" value="ELONGATNFCT"/>
</dbReference>
<dbReference type="SUPFAM" id="SSF54211">
    <property type="entry name" value="Ribosomal protein S5 domain 2-like"/>
    <property type="match status" value="1"/>
</dbReference>
<dbReference type="NCBIfam" id="NF009379">
    <property type="entry name" value="PRK12740.1-3"/>
    <property type="match status" value="1"/>
</dbReference>
<dbReference type="Pfam" id="PF00009">
    <property type="entry name" value="GTP_EFTU"/>
    <property type="match status" value="1"/>
</dbReference>
<accession>H5S9F7</accession>
<dbReference type="InterPro" id="IPR053905">
    <property type="entry name" value="EF-G-like_DII"/>
</dbReference>
<proteinExistence type="inferred from homology"/>
<dbReference type="SMART" id="SM00889">
    <property type="entry name" value="EFG_IV"/>
    <property type="match status" value="1"/>
</dbReference>
<dbReference type="NCBIfam" id="NF009891">
    <property type="entry name" value="PRK13351.1-1"/>
    <property type="match status" value="1"/>
</dbReference>
<evidence type="ECO:0000259" key="9">
    <source>
        <dbReference type="PROSITE" id="PS51722"/>
    </source>
</evidence>
<evidence type="ECO:0000256" key="5">
    <source>
        <dbReference type="ARBA" id="ARBA00022917"/>
    </source>
</evidence>
<feature type="domain" description="Tr-type G" evidence="9">
    <location>
        <begin position="7"/>
        <end position="281"/>
    </location>
</feature>
<dbReference type="InterPro" id="IPR004540">
    <property type="entry name" value="Transl_elong_EFG/EF2"/>
</dbReference>
<comment type="similarity">
    <text evidence="1">Belongs to the TRAFAC class translation factor GTPase superfamily. Classic translation factor GTPase family. EF-G/EF-2 subfamily.</text>
</comment>
<dbReference type="Pfam" id="PF22042">
    <property type="entry name" value="EF-G_D2"/>
    <property type="match status" value="1"/>
</dbReference>